<name>A0A3E2NVH9_9SPHI</name>
<dbReference type="InterPro" id="IPR014044">
    <property type="entry name" value="CAP_dom"/>
</dbReference>
<evidence type="ECO:0000313" key="3">
    <source>
        <dbReference type="EMBL" id="RFZ85023.1"/>
    </source>
</evidence>
<organism evidence="3 4">
    <name type="scientific">Mucilaginibacter terrenus</name>
    <dbReference type="NCBI Taxonomy" id="2482727"/>
    <lineage>
        <taxon>Bacteria</taxon>
        <taxon>Pseudomonadati</taxon>
        <taxon>Bacteroidota</taxon>
        <taxon>Sphingobacteriia</taxon>
        <taxon>Sphingobacteriales</taxon>
        <taxon>Sphingobacteriaceae</taxon>
        <taxon>Mucilaginibacter</taxon>
    </lineage>
</organism>
<feature type="signal peptide" evidence="1">
    <location>
        <begin position="1"/>
        <end position="21"/>
    </location>
</feature>
<dbReference type="RefSeq" id="WP_117381924.1">
    <property type="nucleotide sequence ID" value="NZ_QWDE01000001.1"/>
</dbReference>
<keyword evidence="1" id="KW-0732">Signal</keyword>
<evidence type="ECO:0000256" key="1">
    <source>
        <dbReference type="SAM" id="SignalP"/>
    </source>
</evidence>
<sequence length="191" mass="21783">MRKYILGIALIATLATVSSFAYLQEETSYDNFKQDFLRLINKTRQMGCNCGNTYYPPAAPLVWNNNLEKAAQGHAKDMSKRSYFSHTSKDGRSMEDRIVFAGYYFKGFKSFMIGENIAFGQTSIDEVMAGWFKSEGHCKNLMNPGFQEVGVAEVNKYWVQDFGGRESFSAEQQKLIKQGKYRLIQKDVSSH</sequence>
<dbReference type="PANTHER" id="PTHR31157">
    <property type="entry name" value="SCP DOMAIN-CONTAINING PROTEIN"/>
    <property type="match status" value="1"/>
</dbReference>
<dbReference type="Pfam" id="PF00188">
    <property type="entry name" value="CAP"/>
    <property type="match status" value="1"/>
</dbReference>
<accession>A0A3E2NVH9</accession>
<reference evidence="3 4" key="1">
    <citation type="submission" date="2018-08" db="EMBL/GenBank/DDBJ databases">
        <title>Mucilaginibacter terrae sp. nov., isolated from manganese diggings.</title>
        <authorList>
            <person name="Huang Y."/>
            <person name="Zhou Z."/>
        </authorList>
    </citation>
    <scope>NUCLEOTIDE SEQUENCE [LARGE SCALE GENOMIC DNA]</scope>
    <source>
        <strain evidence="3 4">ZH6</strain>
    </source>
</reference>
<protein>
    <submittedName>
        <fullName evidence="3">CAP domain-containing protein</fullName>
    </submittedName>
</protein>
<dbReference type="Proteomes" id="UP000260823">
    <property type="component" value="Unassembled WGS sequence"/>
</dbReference>
<gene>
    <name evidence="3" type="ORF">DYU05_05310</name>
</gene>
<dbReference type="PANTHER" id="PTHR31157:SF1">
    <property type="entry name" value="SCP DOMAIN-CONTAINING PROTEIN"/>
    <property type="match status" value="1"/>
</dbReference>
<dbReference type="Gene3D" id="3.40.33.10">
    <property type="entry name" value="CAP"/>
    <property type="match status" value="1"/>
</dbReference>
<dbReference type="EMBL" id="QWDE01000001">
    <property type="protein sequence ID" value="RFZ85023.1"/>
    <property type="molecule type" value="Genomic_DNA"/>
</dbReference>
<keyword evidence="4" id="KW-1185">Reference proteome</keyword>
<dbReference type="SUPFAM" id="SSF55797">
    <property type="entry name" value="PR-1-like"/>
    <property type="match status" value="1"/>
</dbReference>
<feature type="domain" description="SCP" evidence="2">
    <location>
        <begin position="40"/>
        <end position="156"/>
    </location>
</feature>
<dbReference type="CDD" id="cd05379">
    <property type="entry name" value="CAP_bacterial"/>
    <property type="match status" value="1"/>
</dbReference>
<dbReference type="InterPro" id="IPR035940">
    <property type="entry name" value="CAP_sf"/>
</dbReference>
<evidence type="ECO:0000259" key="2">
    <source>
        <dbReference type="Pfam" id="PF00188"/>
    </source>
</evidence>
<feature type="chain" id="PRO_5017694862" evidence="1">
    <location>
        <begin position="22"/>
        <end position="191"/>
    </location>
</feature>
<dbReference type="OrthoDB" id="982527at2"/>
<comment type="caution">
    <text evidence="3">The sequence shown here is derived from an EMBL/GenBank/DDBJ whole genome shotgun (WGS) entry which is preliminary data.</text>
</comment>
<dbReference type="AlphaFoldDB" id="A0A3E2NVH9"/>
<proteinExistence type="predicted"/>
<evidence type="ECO:0000313" key="4">
    <source>
        <dbReference type="Proteomes" id="UP000260823"/>
    </source>
</evidence>